<reference evidence="6" key="1">
    <citation type="submission" date="2006-02" db="EMBL/GenBank/DDBJ databases">
        <title>Complete sequence of chromosome of Rhodoferax ferrireducens DSM 15236.</title>
        <authorList>
            <person name="Copeland A."/>
            <person name="Lucas S."/>
            <person name="Lapidus A."/>
            <person name="Barry K."/>
            <person name="Detter J.C."/>
            <person name="Glavina del Rio T."/>
            <person name="Hammon N."/>
            <person name="Israni S."/>
            <person name="Pitluck S."/>
            <person name="Brettin T."/>
            <person name="Bruce D."/>
            <person name="Han C."/>
            <person name="Tapia R."/>
            <person name="Gilna P."/>
            <person name="Kiss H."/>
            <person name="Schmutz J."/>
            <person name="Larimer F."/>
            <person name="Land M."/>
            <person name="Kyrpides N."/>
            <person name="Ivanova N."/>
            <person name="Richardson P."/>
        </authorList>
    </citation>
    <scope>NUCLEOTIDE SEQUENCE [LARGE SCALE GENOMIC DNA]</scope>
    <source>
        <strain evidence="6">ATCC BAA-621 / DSM 15236 / T118</strain>
    </source>
</reference>
<evidence type="ECO:0000256" key="3">
    <source>
        <dbReference type="ARBA" id="ARBA00023052"/>
    </source>
</evidence>
<dbReference type="EMBL" id="CP000267">
    <property type="protein sequence ID" value="ABD70221.1"/>
    <property type="molecule type" value="Genomic_DNA"/>
</dbReference>
<evidence type="ECO:0000313" key="5">
    <source>
        <dbReference type="EMBL" id="ABD70221.1"/>
    </source>
</evidence>
<dbReference type="GO" id="GO:0016491">
    <property type="term" value="F:oxidoreductase activity"/>
    <property type="evidence" value="ECO:0007669"/>
    <property type="project" value="UniProtKB-KW"/>
</dbReference>
<dbReference type="Pfam" id="PF02780">
    <property type="entry name" value="Transketolase_C"/>
    <property type="match status" value="1"/>
</dbReference>
<dbReference type="InterPro" id="IPR009014">
    <property type="entry name" value="Transketo_C/PFOR_II"/>
</dbReference>
<comment type="cofactor">
    <cofactor evidence="1">
        <name>thiamine diphosphate</name>
        <dbReference type="ChEBI" id="CHEBI:58937"/>
    </cofactor>
</comment>
<name>Q21VI2_ALBFT</name>
<organism evidence="5 6">
    <name type="scientific">Albidiferax ferrireducens (strain ATCC BAA-621 / DSM 15236 / T118)</name>
    <name type="common">Rhodoferax ferrireducens</name>
    <dbReference type="NCBI Taxonomy" id="338969"/>
    <lineage>
        <taxon>Bacteria</taxon>
        <taxon>Pseudomonadati</taxon>
        <taxon>Pseudomonadota</taxon>
        <taxon>Betaproteobacteria</taxon>
        <taxon>Burkholderiales</taxon>
        <taxon>Comamonadaceae</taxon>
        <taxon>Rhodoferax</taxon>
    </lineage>
</organism>
<feature type="domain" description="Transketolase-like pyrimidine-binding" evidence="4">
    <location>
        <begin position="10"/>
        <end position="186"/>
    </location>
</feature>
<evidence type="ECO:0000256" key="1">
    <source>
        <dbReference type="ARBA" id="ARBA00001964"/>
    </source>
</evidence>
<dbReference type="InterPro" id="IPR005475">
    <property type="entry name" value="Transketolase-like_Pyr-bd"/>
</dbReference>
<dbReference type="InterPro" id="IPR029061">
    <property type="entry name" value="THDP-binding"/>
</dbReference>
<keyword evidence="3" id="KW-0786">Thiamine pyrophosphate</keyword>
<evidence type="ECO:0000313" key="6">
    <source>
        <dbReference type="Proteomes" id="UP000008332"/>
    </source>
</evidence>
<dbReference type="SMART" id="SM00861">
    <property type="entry name" value="Transket_pyr"/>
    <property type="match status" value="1"/>
</dbReference>
<sequence>MAKEKTMARKSWMYAVLEAVQYEMRQDKNMIWIYELTPPVASTPGMPVINLEKEFGRKRVVNTGIDENWMASCVLGAGLAGSKAVTYIPYQGNCMCFQVIQNHAGKLRSMTGGMASMPIVFLLEMTGQTPGFAGQHSDYEIDTYYAHIPGVKTVVPSTPTDAKGMMASAIRDPNPVCYLYPAGLRELMEEVPNEQYTTPLDKAAVRTIGSDISIVGSGGGMPEVLKAADLLQKQGMKVETIDLRCLKPMDTETLVKSVQKTKRLLTVDQSYYTLCPGAEVIARCAENVDGARFKRIAFPDAPPPAAPEMFLWMRPNADHIIAAAKKLVG</sequence>
<dbReference type="AlphaFoldDB" id="Q21VI2"/>
<gene>
    <name evidence="5" type="ordered locus">Rfer_2504</name>
</gene>
<protein>
    <submittedName>
        <fullName evidence="5">Transketolase-like</fullName>
    </submittedName>
</protein>
<dbReference type="Proteomes" id="UP000008332">
    <property type="component" value="Chromosome"/>
</dbReference>
<dbReference type="HOGENOM" id="CLU_012907_1_0_4"/>
<accession>Q21VI2</accession>
<dbReference type="SUPFAM" id="SSF52922">
    <property type="entry name" value="TK C-terminal domain-like"/>
    <property type="match status" value="1"/>
</dbReference>
<dbReference type="InterPro" id="IPR033248">
    <property type="entry name" value="Transketolase_C"/>
</dbReference>
<dbReference type="SUPFAM" id="SSF52518">
    <property type="entry name" value="Thiamin diphosphate-binding fold (THDP-binding)"/>
    <property type="match status" value="1"/>
</dbReference>
<dbReference type="KEGG" id="rfr:Rfer_2504"/>
<dbReference type="Pfam" id="PF02779">
    <property type="entry name" value="Transket_pyr"/>
    <property type="match status" value="1"/>
</dbReference>
<dbReference type="PANTHER" id="PTHR43257:SF2">
    <property type="entry name" value="PYRUVATE DEHYDROGENASE E1 COMPONENT SUBUNIT BETA"/>
    <property type="match status" value="1"/>
</dbReference>
<evidence type="ECO:0000256" key="2">
    <source>
        <dbReference type="ARBA" id="ARBA00023002"/>
    </source>
</evidence>
<evidence type="ECO:0000259" key="4">
    <source>
        <dbReference type="SMART" id="SM00861"/>
    </source>
</evidence>
<keyword evidence="6" id="KW-1185">Reference proteome</keyword>
<dbReference type="Gene3D" id="3.40.50.920">
    <property type="match status" value="1"/>
</dbReference>
<keyword evidence="2" id="KW-0560">Oxidoreductase</keyword>
<dbReference type="Gene3D" id="3.40.50.970">
    <property type="match status" value="1"/>
</dbReference>
<dbReference type="PANTHER" id="PTHR43257">
    <property type="entry name" value="PYRUVATE DEHYDROGENASE E1 COMPONENT BETA SUBUNIT"/>
    <property type="match status" value="1"/>
</dbReference>
<dbReference type="eggNOG" id="COG0022">
    <property type="taxonomic scope" value="Bacteria"/>
</dbReference>
<dbReference type="STRING" id="338969.Rfer_2504"/>
<proteinExistence type="predicted"/>